<dbReference type="GO" id="GO:0071949">
    <property type="term" value="F:FAD binding"/>
    <property type="evidence" value="ECO:0007669"/>
    <property type="project" value="InterPro"/>
</dbReference>
<dbReference type="OrthoDB" id="2151789at2759"/>
<dbReference type="SUPFAM" id="SSF56176">
    <property type="entry name" value="FAD-binding/transporter-associated domain-like"/>
    <property type="match status" value="1"/>
</dbReference>
<dbReference type="InterPro" id="IPR036318">
    <property type="entry name" value="FAD-bd_PCMH-like_sf"/>
</dbReference>
<proteinExistence type="inferred from homology"/>
<evidence type="ECO:0000256" key="2">
    <source>
        <dbReference type="ARBA" id="ARBA00022630"/>
    </source>
</evidence>
<evidence type="ECO:0000313" key="6">
    <source>
        <dbReference type="EMBL" id="TVY62882.1"/>
    </source>
</evidence>
<evidence type="ECO:0000256" key="1">
    <source>
        <dbReference type="ARBA" id="ARBA00005466"/>
    </source>
</evidence>
<dbReference type="AlphaFoldDB" id="A0A8T9BXN5"/>
<evidence type="ECO:0000313" key="7">
    <source>
        <dbReference type="Proteomes" id="UP000469558"/>
    </source>
</evidence>
<sequence>MAEPTTSENLRANSRIASKLTATLPSMAHLPGSEEYKSSVNSYFYRTARQSPALIIRPETAEQVSTAVKELAALPDFQFAIRSGGHAPHANFSNVENGVTLDLSALNFIRDSKDRVDVVEVGPAAQWGDIYEHLEKTGRTCVGSRESSVGVAGFITGGGLSFFSPKLGFACDNIVNVEVVLASGDIVHANSKENSDLFRAIRGGQCNFGIVTRLDILTHEQATCWGGGILYPDTTENAQLQAWVDLKKGDHNPNVAVVQSFLYFGAQRAFMVSNNMVYLDHVEKPEGLKGFEEIQPHVPGTNTMRLDSTKNFALELQGWQPLNQYAAYATATIKISLAMGKKINNIWRHATETIADIENITSVLTYQTLPPTFKDNPNSMGLAPSLELHRTHLVLIMSMYWSEGKDTERVNSVTRDAMTEIEKHAEEAGALHEWKYMNYAGSWQDPLKSYGEDALREMKD</sequence>
<dbReference type="PANTHER" id="PTHR42973:SF28">
    <property type="entry name" value="FAD-BINDING PCMH-TYPE DOMAIN-CONTAINING PROTEIN"/>
    <property type="match status" value="1"/>
</dbReference>
<dbReference type="Proteomes" id="UP000469558">
    <property type="component" value="Unassembled WGS sequence"/>
</dbReference>
<dbReference type="Gene3D" id="3.30.465.10">
    <property type="match status" value="1"/>
</dbReference>
<evidence type="ECO:0000256" key="3">
    <source>
        <dbReference type="ARBA" id="ARBA00022827"/>
    </source>
</evidence>
<dbReference type="PROSITE" id="PS51387">
    <property type="entry name" value="FAD_PCMH"/>
    <property type="match status" value="1"/>
</dbReference>
<dbReference type="InterPro" id="IPR006094">
    <property type="entry name" value="Oxid_FAD_bind_N"/>
</dbReference>
<feature type="domain" description="FAD-binding PCMH-type" evidence="5">
    <location>
        <begin position="48"/>
        <end position="221"/>
    </location>
</feature>
<dbReference type="EMBL" id="QGMK01001872">
    <property type="protein sequence ID" value="TVY62882.1"/>
    <property type="molecule type" value="Genomic_DNA"/>
</dbReference>
<organism evidence="6 7">
    <name type="scientific">Lachnellula suecica</name>
    <dbReference type="NCBI Taxonomy" id="602035"/>
    <lineage>
        <taxon>Eukaryota</taxon>
        <taxon>Fungi</taxon>
        <taxon>Dikarya</taxon>
        <taxon>Ascomycota</taxon>
        <taxon>Pezizomycotina</taxon>
        <taxon>Leotiomycetes</taxon>
        <taxon>Helotiales</taxon>
        <taxon>Lachnaceae</taxon>
        <taxon>Lachnellula</taxon>
    </lineage>
</organism>
<gene>
    <name evidence="6" type="primary">sol5_4</name>
    <name evidence="6" type="ORF">LSUE1_G009685</name>
</gene>
<dbReference type="GO" id="GO:0016491">
    <property type="term" value="F:oxidoreductase activity"/>
    <property type="evidence" value="ECO:0007669"/>
    <property type="project" value="UniProtKB-KW"/>
</dbReference>
<keyword evidence="3" id="KW-0274">FAD</keyword>
<dbReference type="Pfam" id="PF01565">
    <property type="entry name" value="FAD_binding_4"/>
    <property type="match status" value="1"/>
</dbReference>
<keyword evidence="2" id="KW-0285">Flavoprotein</keyword>
<keyword evidence="4" id="KW-0560">Oxidoreductase</keyword>
<keyword evidence="7" id="KW-1185">Reference proteome</keyword>
<evidence type="ECO:0000256" key="4">
    <source>
        <dbReference type="ARBA" id="ARBA00023002"/>
    </source>
</evidence>
<dbReference type="PANTHER" id="PTHR42973">
    <property type="entry name" value="BINDING OXIDOREDUCTASE, PUTATIVE (AFU_ORTHOLOGUE AFUA_1G17690)-RELATED"/>
    <property type="match status" value="1"/>
</dbReference>
<comment type="caution">
    <text evidence="6">The sequence shown here is derived from an EMBL/GenBank/DDBJ whole genome shotgun (WGS) entry which is preliminary data.</text>
</comment>
<name>A0A8T9BXN5_9HELO</name>
<feature type="non-terminal residue" evidence="6">
    <location>
        <position position="1"/>
    </location>
</feature>
<accession>A0A8T9BXN5</accession>
<dbReference type="InterPro" id="IPR050416">
    <property type="entry name" value="FAD-linked_Oxidoreductase"/>
</dbReference>
<dbReference type="InterPro" id="IPR016169">
    <property type="entry name" value="FAD-bd_PCMH_sub2"/>
</dbReference>
<dbReference type="InterPro" id="IPR016166">
    <property type="entry name" value="FAD-bd_PCMH"/>
</dbReference>
<comment type="similarity">
    <text evidence="1">Belongs to the oxygen-dependent FAD-linked oxidoreductase family.</text>
</comment>
<reference evidence="6 7" key="1">
    <citation type="submission" date="2018-05" db="EMBL/GenBank/DDBJ databases">
        <title>Genome sequencing and assembly of the regulated plant pathogen Lachnellula willkommii and related sister species for the development of diagnostic species identification markers.</title>
        <authorList>
            <person name="Giroux E."/>
            <person name="Bilodeau G."/>
        </authorList>
    </citation>
    <scope>NUCLEOTIDE SEQUENCE [LARGE SCALE GENOMIC DNA]</scope>
    <source>
        <strain evidence="6 7">CBS 268.59</strain>
    </source>
</reference>
<protein>
    <submittedName>
        <fullName evidence="6">Bifunctional solanapyrone synthase</fullName>
    </submittedName>
</protein>
<evidence type="ECO:0000259" key="5">
    <source>
        <dbReference type="PROSITE" id="PS51387"/>
    </source>
</evidence>